<evidence type="ECO:0000313" key="3">
    <source>
        <dbReference type="Proteomes" id="UP000587760"/>
    </source>
</evidence>
<dbReference type="RefSeq" id="WP_184746593.1">
    <property type="nucleotide sequence ID" value="NZ_JACHGJ010000003.1"/>
</dbReference>
<dbReference type="EMBL" id="JACHGJ010000003">
    <property type="protein sequence ID" value="MBB6480398.1"/>
    <property type="molecule type" value="Genomic_DNA"/>
</dbReference>
<dbReference type="Pfam" id="PF01497">
    <property type="entry name" value="Peripla_BP_2"/>
    <property type="match status" value="1"/>
</dbReference>
<dbReference type="Proteomes" id="UP000587760">
    <property type="component" value="Unassembled WGS sequence"/>
</dbReference>
<dbReference type="PANTHER" id="PTHR30535:SF34">
    <property type="entry name" value="MOLYBDATE-BINDING PROTEIN MOLA"/>
    <property type="match status" value="1"/>
</dbReference>
<dbReference type="PROSITE" id="PS50983">
    <property type="entry name" value="FE_B12_PBP"/>
    <property type="match status" value="1"/>
</dbReference>
<dbReference type="InterPro" id="IPR002491">
    <property type="entry name" value="ABC_transptr_periplasmic_BD"/>
</dbReference>
<dbReference type="Gene3D" id="3.40.50.1980">
    <property type="entry name" value="Nitrogenase molybdenum iron protein domain"/>
    <property type="match status" value="2"/>
</dbReference>
<organism evidence="2 3">
    <name type="scientific">Spirochaeta isovalerica</name>
    <dbReference type="NCBI Taxonomy" id="150"/>
    <lineage>
        <taxon>Bacteria</taxon>
        <taxon>Pseudomonadati</taxon>
        <taxon>Spirochaetota</taxon>
        <taxon>Spirochaetia</taxon>
        <taxon>Spirochaetales</taxon>
        <taxon>Spirochaetaceae</taxon>
        <taxon>Spirochaeta</taxon>
    </lineage>
</organism>
<dbReference type="Gene3D" id="1.20.58.2180">
    <property type="match status" value="1"/>
</dbReference>
<protein>
    <submittedName>
        <fullName evidence="2">Iron complex transport system substrate-binding protein</fullName>
    </submittedName>
</protein>
<dbReference type="PANTHER" id="PTHR30535">
    <property type="entry name" value="VITAMIN B12-BINDING PROTEIN"/>
    <property type="match status" value="1"/>
</dbReference>
<proteinExistence type="predicted"/>
<accession>A0A841RCK7</accession>
<reference evidence="2 3" key="1">
    <citation type="submission" date="2020-08" db="EMBL/GenBank/DDBJ databases">
        <title>Genomic Encyclopedia of Type Strains, Phase IV (KMG-IV): sequencing the most valuable type-strain genomes for metagenomic binning, comparative biology and taxonomic classification.</title>
        <authorList>
            <person name="Goeker M."/>
        </authorList>
    </citation>
    <scope>NUCLEOTIDE SEQUENCE [LARGE SCALE GENOMIC DNA]</scope>
    <source>
        <strain evidence="2 3">DSM 2461</strain>
    </source>
</reference>
<feature type="domain" description="Fe/B12 periplasmic-binding" evidence="1">
    <location>
        <begin position="52"/>
        <end position="316"/>
    </location>
</feature>
<evidence type="ECO:0000259" key="1">
    <source>
        <dbReference type="PROSITE" id="PS50983"/>
    </source>
</evidence>
<dbReference type="AlphaFoldDB" id="A0A841RCK7"/>
<dbReference type="InterPro" id="IPR050902">
    <property type="entry name" value="ABC_Transporter_SBP"/>
</dbReference>
<dbReference type="SUPFAM" id="SSF53807">
    <property type="entry name" value="Helical backbone' metal receptor"/>
    <property type="match status" value="1"/>
</dbReference>
<evidence type="ECO:0000313" key="2">
    <source>
        <dbReference type="EMBL" id="MBB6480398.1"/>
    </source>
</evidence>
<comment type="caution">
    <text evidence="2">The sequence shown here is derived from an EMBL/GenBank/DDBJ whole genome shotgun (WGS) entry which is preliminary data.</text>
</comment>
<sequence>MKTGRIIIVISFFFILVSAGQNDELEKSALPERQTVIDSWGREVSIPDDIERIGCLYAFTAHVVTMLGRGDDIEAVVYGSKRDRLLIEINPHIAEAGIPSDDGIINIEELLKLDLDVIFLKGETALLDTEVEKLERFGLDYIVIDYETVEEQQRAIEIIGAVIGREKEAAAYNSFYNDAFRRVEEALVSLEEEEKLRVFHSVNEASRTDAPGTLGAQWTAAAGVINVSINDPLRFHDNKHFASLEQIYLWDPDVIIYNQEGVGDYILGSEKWSGLKAVRKGKVYQIPVGISRWGHPGGMETPLALLWTASTLYPAYFPDLDMHEEIRKFYGTFFDYRPDDVMIESILSGKGMRMPKGAVRAEE</sequence>
<gene>
    <name evidence="2" type="ORF">HNR50_002061</name>
</gene>
<name>A0A841RCK7_9SPIO</name>
<keyword evidence="3" id="KW-1185">Reference proteome</keyword>